<dbReference type="InterPro" id="IPR027470">
    <property type="entry name" value="Cation_efflux_CTD"/>
</dbReference>
<dbReference type="GO" id="GO:0008324">
    <property type="term" value="F:monoatomic cation transmembrane transporter activity"/>
    <property type="evidence" value="ECO:0007669"/>
    <property type="project" value="InterPro"/>
</dbReference>
<dbReference type="GO" id="GO:0016020">
    <property type="term" value="C:membrane"/>
    <property type="evidence" value="ECO:0007669"/>
    <property type="project" value="UniProtKB-SubCell"/>
</dbReference>
<reference evidence="11 12" key="2">
    <citation type="submission" date="2018-02" db="EMBL/GenBank/DDBJ databases">
        <authorList>
            <person name="Cohen D.B."/>
            <person name="Kent A.D."/>
        </authorList>
    </citation>
    <scope>NUCLEOTIDE SEQUENCE [LARGE SCALE GENOMIC DNA]</scope>
    <source>
        <strain evidence="11 12">CECT 9216</strain>
    </source>
</reference>
<dbReference type="EMBL" id="OKQU01000001">
    <property type="protein sequence ID" value="SPE07114.1"/>
    <property type="molecule type" value="Genomic_DNA"/>
</dbReference>
<evidence type="ECO:0000259" key="9">
    <source>
        <dbReference type="Pfam" id="PF16916"/>
    </source>
</evidence>
<feature type="domain" description="Cation efflux protein cytoplasmic" evidence="9">
    <location>
        <begin position="215"/>
        <end position="271"/>
    </location>
</feature>
<comment type="similarity">
    <text evidence="2">Belongs to the cation diffusion facilitator (CDF) transporter (TC 2.A.4) family.</text>
</comment>
<keyword evidence="13" id="KW-1185">Reference proteome</keyword>
<evidence type="ECO:0000256" key="4">
    <source>
        <dbReference type="ARBA" id="ARBA00022692"/>
    </source>
</evidence>
<dbReference type="FunFam" id="1.20.1510.10:FF:000006">
    <property type="entry name" value="Divalent cation efflux transporter"/>
    <property type="match status" value="1"/>
</dbReference>
<evidence type="ECO:0000313" key="12">
    <source>
        <dbReference type="Proteomes" id="UP000237923"/>
    </source>
</evidence>
<dbReference type="EMBL" id="OKQR01000001">
    <property type="protein sequence ID" value="SPD91835.1"/>
    <property type="molecule type" value="Genomic_DNA"/>
</dbReference>
<dbReference type="SUPFAM" id="SSF160240">
    <property type="entry name" value="Cation efflux protein cytoplasmic domain-like"/>
    <property type="match status" value="1"/>
</dbReference>
<feature type="transmembrane region" description="Helical" evidence="7">
    <location>
        <begin position="183"/>
        <end position="201"/>
    </location>
</feature>
<feature type="transmembrane region" description="Helical" evidence="7">
    <location>
        <begin position="12"/>
        <end position="34"/>
    </location>
</feature>
<evidence type="ECO:0000256" key="6">
    <source>
        <dbReference type="ARBA" id="ARBA00023136"/>
    </source>
</evidence>
<evidence type="ECO:0000256" key="7">
    <source>
        <dbReference type="SAM" id="Phobius"/>
    </source>
</evidence>
<dbReference type="PANTHER" id="PTHR43840:SF50">
    <property type="entry name" value="MANGANESE EFFLUX SYSTEM PROTEIN MNES"/>
    <property type="match status" value="1"/>
</dbReference>
<dbReference type="AlphaFoldDB" id="A0A2N9K959"/>
<evidence type="ECO:0000256" key="2">
    <source>
        <dbReference type="ARBA" id="ARBA00008114"/>
    </source>
</evidence>
<feature type="transmembrane region" description="Helical" evidence="7">
    <location>
        <begin position="84"/>
        <end position="105"/>
    </location>
</feature>
<dbReference type="InterPro" id="IPR050291">
    <property type="entry name" value="CDF_Transporter"/>
</dbReference>
<sequence length="304" mass="33722">MLNKRYEQLKAAEGGAIISLTAYSLITVMKLLVGKIGHSEALIADGFNNLTDILVSLTVLIGLHFSRRPPDKNHQYGHWKSENIASMITSIMMLIVALQVLLSAFKNILSNQIATPSPLSAIVGIVSAILLSFLYFHNKKLSKRVHSTALLAAAKDNLSDIFTSMATTLAILASSLHFSWLDATVAIIISLLILNMAIDIFKNSVFMLSDGFDQHTLDQYRLAVNRIPGVITVKEIRGRSYSENIALDIVVTMNPQLTVAESHAITKLIEKNYWKSTKFLTLKSMSNRQICNKKMAKKPFFSLK</sequence>
<evidence type="ECO:0000256" key="5">
    <source>
        <dbReference type="ARBA" id="ARBA00022989"/>
    </source>
</evidence>
<dbReference type="Gene3D" id="3.30.70.1350">
    <property type="entry name" value="Cation efflux protein, cytoplasmic domain"/>
    <property type="match status" value="1"/>
</dbReference>
<accession>A0A2N9K959</accession>
<feature type="domain" description="Cation efflux protein transmembrane" evidence="8">
    <location>
        <begin position="17"/>
        <end position="208"/>
    </location>
</feature>
<proteinExistence type="inferred from homology"/>
<reference evidence="10 13" key="1">
    <citation type="submission" date="2018-02" db="EMBL/GenBank/DDBJ databases">
        <authorList>
            <person name="Rodrigo-Torres L."/>
            <person name="Arahal R. D."/>
            <person name="Lucena T."/>
        </authorList>
    </citation>
    <scope>NUCLEOTIDE SEQUENCE [LARGE SCALE GENOMIC DNA]</scope>
    <source>
        <strain evidence="10 13">CECT 8486</strain>
    </source>
</reference>
<keyword evidence="3" id="KW-0813">Transport</keyword>
<evidence type="ECO:0000256" key="3">
    <source>
        <dbReference type="ARBA" id="ARBA00022448"/>
    </source>
</evidence>
<organism evidence="11 12">
    <name type="scientific">Leuconostoc suionicum</name>
    <dbReference type="NCBI Taxonomy" id="1511761"/>
    <lineage>
        <taxon>Bacteria</taxon>
        <taxon>Bacillati</taxon>
        <taxon>Bacillota</taxon>
        <taxon>Bacilli</taxon>
        <taxon>Lactobacillales</taxon>
        <taxon>Lactobacillaceae</taxon>
        <taxon>Leuconostoc</taxon>
    </lineage>
</organism>
<evidence type="ECO:0000259" key="8">
    <source>
        <dbReference type="Pfam" id="PF01545"/>
    </source>
</evidence>
<dbReference type="NCBIfam" id="TIGR01297">
    <property type="entry name" value="CDF"/>
    <property type="match status" value="1"/>
</dbReference>
<keyword evidence="4 7" id="KW-0812">Transmembrane</keyword>
<evidence type="ECO:0000313" key="13">
    <source>
        <dbReference type="Proteomes" id="UP000239237"/>
    </source>
</evidence>
<protein>
    <submittedName>
        <fullName evidence="10 11">Cation efflux system protein/MT2084</fullName>
    </submittedName>
</protein>
<dbReference type="PANTHER" id="PTHR43840">
    <property type="entry name" value="MITOCHONDRIAL METAL TRANSPORTER 1-RELATED"/>
    <property type="match status" value="1"/>
</dbReference>
<dbReference type="Pfam" id="PF01545">
    <property type="entry name" value="Cation_efflux"/>
    <property type="match status" value="1"/>
</dbReference>
<dbReference type="Proteomes" id="UP000237923">
    <property type="component" value="Unassembled WGS sequence"/>
</dbReference>
<comment type="subcellular location">
    <subcellularLocation>
        <location evidence="1">Membrane</location>
        <topology evidence="1">Multi-pass membrane protein</topology>
    </subcellularLocation>
</comment>
<evidence type="ECO:0000313" key="10">
    <source>
        <dbReference type="EMBL" id="SPD91835.1"/>
    </source>
</evidence>
<dbReference type="InterPro" id="IPR058533">
    <property type="entry name" value="Cation_efflux_TM"/>
</dbReference>
<feature type="transmembrane region" description="Helical" evidence="7">
    <location>
        <begin position="117"/>
        <end position="136"/>
    </location>
</feature>
<evidence type="ECO:0000256" key="1">
    <source>
        <dbReference type="ARBA" id="ARBA00004141"/>
    </source>
</evidence>
<keyword evidence="6 7" id="KW-0472">Membrane</keyword>
<dbReference type="Pfam" id="PF16916">
    <property type="entry name" value="ZT_dimer"/>
    <property type="match status" value="1"/>
</dbReference>
<dbReference type="Proteomes" id="UP000239237">
    <property type="component" value="Unassembled WGS sequence"/>
</dbReference>
<keyword evidence="5 7" id="KW-1133">Transmembrane helix</keyword>
<name>A0A2N9K959_9LACO</name>
<gene>
    <name evidence="10" type="ORF">LES8486_00822</name>
    <name evidence="11" type="ORF">LES9216_00969</name>
</gene>
<dbReference type="Gene3D" id="1.20.1510.10">
    <property type="entry name" value="Cation efflux protein transmembrane domain"/>
    <property type="match status" value="1"/>
</dbReference>
<dbReference type="InterPro" id="IPR036837">
    <property type="entry name" value="Cation_efflux_CTD_sf"/>
</dbReference>
<dbReference type="SUPFAM" id="SSF161111">
    <property type="entry name" value="Cation efflux protein transmembrane domain-like"/>
    <property type="match status" value="1"/>
</dbReference>
<dbReference type="InterPro" id="IPR027469">
    <property type="entry name" value="Cation_efflux_TMD_sf"/>
</dbReference>
<feature type="transmembrane region" description="Helical" evidence="7">
    <location>
        <begin position="46"/>
        <end position="63"/>
    </location>
</feature>
<dbReference type="InterPro" id="IPR002524">
    <property type="entry name" value="Cation_efflux"/>
</dbReference>
<evidence type="ECO:0000313" key="11">
    <source>
        <dbReference type="EMBL" id="SPE07114.1"/>
    </source>
</evidence>